<dbReference type="Proteomes" id="UP000199060">
    <property type="component" value="Unassembled WGS sequence"/>
</dbReference>
<dbReference type="STRING" id="686796.SAMN04488104_1010118"/>
<reference evidence="2" key="1">
    <citation type="submission" date="2016-10" db="EMBL/GenBank/DDBJ databases">
        <authorList>
            <person name="Varghese N."/>
            <person name="Submissions S."/>
        </authorList>
    </citation>
    <scope>NUCLEOTIDE SEQUENCE [LARGE SCALE GENOMIC DNA]</scope>
    <source>
        <strain evidence="2">DSM 23095</strain>
    </source>
</reference>
<sequence>MNSKKQNNKLIQQRLMVVLALLLCFFVSSVEYTGYEESLHSEQQTPADTQDTFLSVAVDAVVPFALEVTQTAFYLIYEIVNFEPRSFAEDIVELFDYNQHVQILFERIISTKGP</sequence>
<dbReference type="RefSeq" id="WP_087938590.1">
    <property type="nucleotide sequence ID" value="NZ_FNAC01000010.1"/>
</dbReference>
<dbReference type="OrthoDB" id="828114at2"/>
<proteinExistence type="predicted"/>
<accession>A0A1G6QW04</accession>
<gene>
    <name evidence="1" type="ORF">SAMN04488104_1010118</name>
</gene>
<evidence type="ECO:0000313" key="2">
    <source>
        <dbReference type="Proteomes" id="UP000199060"/>
    </source>
</evidence>
<dbReference type="EMBL" id="FNAC01000010">
    <property type="protein sequence ID" value="SDC96423.1"/>
    <property type="molecule type" value="Genomic_DNA"/>
</dbReference>
<dbReference type="AlphaFoldDB" id="A0A1G6QW04"/>
<keyword evidence="2" id="KW-1185">Reference proteome</keyword>
<evidence type="ECO:0000313" key="1">
    <source>
        <dbReference type="EMBL" id="SDC96423.1"/>
    </source>
</evidence>
<name>A0A1G6QW04_9BACT</name>
<organism evidence="1 2">
    <name type="scientific">Algoriphagus faecimaris</name>
    <dbReference type="NCBI Taxonomy" id="686796"/>
    <lineage>
        <taxon>Bacteria</taxon>
        <taxon>Pseudomonadati</taxon>
        <taxon>Bacteroidota</taxon>
        <taxon>Cytophagia</taxon>
        <taxon>Cytophagales</taxon>
        <taxon>Cyclobacteriaceae</taxon>
        <taxon>Algoriphagus</taxon>
    </lineage>
</organism>
<protein>
    <submittedName>
        <fullName evidence="1">Uncharacterized protein</fullName>
    </submittedName>
</protein>